<feature type="transmembrane region" description="Helical" evidence="6">
    <location>
        <begin position="187"/>
        <end position="205"/>
    </location>
</feature>
<dbReference type="PANTHER" id="PTHR30086">
    <property type="entry name" value="ARGININE EXPORTER PROTEIN ARGO"/>
    <property type="match status" value="1"/>
</dbReference>
<reference evidence="7 8" key="1">
    <citation type="submission" date="2021-02" db="EMBL/GenBank/DDBJ databases">
        <title>Streptomyces spirodelae sp. nov., isolated from duckweed.</title>
        <authorList>
            <person name="Saimee Y."/>
            <person name="Duangmal K."/>
        </authorList>
    </citation>
    <scope>NUCLEOTIDE SEQUENCE [LARGE SCALE GENOMIC DNA]</scope>
    <source>
        <strain evidence="7 8">DW4-2</strain>
    </source>
</reference>
<dbReference type="Pfam" id="PF01810">
    <property type="entry name" value="LysE"/>
    <property type="match status" value="1"/>
</dbReference>
<evidence type="ECO:0000313" key="8">
    <source>
        <dbReference type="Proteomes" id="UP001518976"/>
    </source>
</evidence>
<proteinExistence type="predicted"/>
<keyword evidence="4 6" id="KW-1133">Transmembrane helix</keyword>
<dbReference type="RefSeq" id="WP_209264671.1">
    <property type="nucleotide sequence ID" value="NZ_JAFFZN010000007.1"/>
</dbReference>
<feature type="transmembrane region" description="Helical" evidence="6">
    <location>
        <begin position="150"/>
        <end position="175"/>
    </location>
</feature>
<evidence type="ECO:0000256" key="6">
    <source>
        <dbReference type="SAM" id="Phobius"/>
    </source>
</evidence>
<dbReference type="EMBL" id="JAFFZN010000007">
    <property type="protein sequence ID" value="MBO8185866.1"/>
    <property type="molecule type" value="Genomic_DNA"/>
</dbReference>
<gene>
    <name evidence="7" type="ORF">JW592_10375</name>
</gene>
<feature type="transmembrane region" description="Helical" evidence="6">
    <location>
        <begin position="76"/>
        <end position="94"/>
    </location>
</feature>
<evidence type="ECO:0000256" key="2">
    <source>
        <dbReference type="ARBA" id="ARBA00022475"/>
    </source>
</evidence>
<keyword evidence="2" id="KW-1003">Cell membrane</keyword>
<dbReference type="PANTHER" id="PTHR30086:SF20">
    <property type="entry name" value="ARGININE EXPORTER PROTEIN ARGO-RELATED"/>
    <property type="match status" value="1"/>
</dbReference>
<name>A0ABS3WRV8_9ACTN</name>
<keyword evidence="8" id="KW-1185">Reference proteome</keyword>
<comment type="subcellular location">
    <subcellularLocation>
        <location evidence="1">Cell membrane</location>
        <topology evidence="1">Multi-pass membrane protein</topology>
    </subcellularLocation>
</comment>
<accession>A0ABS3WRV8</accession>
<evidence type="ECO:0000313" key="7">
    <source>
        <dbReference type="EMBL" id="MBO8185866.1"/>
    </source>
</evidence>
<evidence type="ECO:0000256" key="4">
    <source>
        <dbReference type="ARBA" id="ARBA00022989"/>
    </source>
</evidence>
<organism evidence="7 8">
    <name type="scientific">Streptomyces spirodelae</name>
    <dbReference type="NCBI Taxonomy" id="2812904"/>
    <lineage>
        <taxon>Bacteria</taxon>
        <taxon>Bacillati</taxon>
        <taxon>Actinomycetota</taxon>
        <taxon>Actinomycetes</taxon>
        <taxon>Kitasatosporales</taxon>
        <taxon>Streptomycetaceae</taxon>
        <taxon>Streptomyces</taxon>
    </lineage>
</organism>
<evidence type="ECO:0000256" key="3">
    <source>
        <dbReference type="ARBA" id="ARBA00022692"/>
    </source>
</evidence>
<feature type="transmembrane region" description="Helical" evidence="6">
    <location>
        <begin position="39"/>
        <end position="64"/>
    </location>
</feature>
<sequence length="206" mass="21302">MLDSVVAGLWAGYGLAVPVGAVAVLMVNMTAQTSFRVGAAAAIGATTADAIYAIVAVVGGAAVAGAVQPFSQPLRWVAFVVLSAMAARILLTAVRRKREDGQPQHSGRMRPLRAYTVFLGLTALNPWPAIYFVALILGRQAQHGMTWTQAVAYVAAIVVASGSWQLLLAGGGSVFGKILTGEQGRKITAVVSSVLIVALATAMVLE</sequence>
<keyword evidence="3 6" id="KW-0812">Transmembrane</keyword>
<feature type="transmembrane region" description="Helical" evidence="6">
    <location>
        <begin position="6"/>
        <end position="27"/>
    </location>
</feature>
<feature type="transmembrane region" description="Helical" evidence="6">
    <location>
        <begin position="115"/>
        <end position="138"/>
    </location>
</feature>
<evidence type="ECO:0000256" key="5">
    <source>
        <dbReference type="ARBA" id="ARBA00023136"/>
    </source>
</evidence>
<dbReference type="Proteomes" id="UP001518976">
    <property type="component" value="Unassembled WGS sequence"/>
</dbReference>
<evidence type="ECO:0000256" key="1">
    <source>
        <dbReference type="ARBA" id="ARBA00004651"/>
    </source>
</evidence>
<dbReference type="InterPro" id="IPR001123">
    <property type="entry name" value="LeuE-type"/>
</dbReference>
<keyword evidence="5 6" id="KW-0472">Membrane</keyword>
<protein>
    <submittedName>
        <fullName evidence="7">LysE family transporter</fullName>
    </submittedName>
</protein>
<comment type="caution">
    <text evidence="7">The sequence shown here is derived from an EMBL/GenBank/DDBJ whole genome shotgun (WGS) entry which is preliminary data.</text>
</comment>